<keyword evidence="7 12" id="KW-1133">Transmembrane helix</keyword>
<dbReference type="CDD" id="cd06503">
    <property type="entry name" value="ATP-synt_Fo_b"/>
    <property type="match status" value="1"/>
</dbReference>
<name>A0A1D8DC72_9STRA</name>
<dbReference type="GeneID" id="29293143"/>
<protein>
    <submittedName>
        <fullName evidence="13">ATP synthase CF0 subunit II</fullName>
    </submittedName>
</protein>
<dbReference type="EMBL" id="KX619437">
    <property type="protein sequence ID" value="AOS86613.1"/>
    <property type="molecule type" value="Genomic_DNA"/>
</dbReference>
<proteinExistence type="inferred from homology"/>
<feature type="transmembrane region" description="Helical" evidence="12">
    <location>
        <begin position="24"/>
        <end position="45"/>
    </location>
</feature>
<evidence type="ECO:0000313" key="13">
    <source>
        <dbReference type="EMBL" id="AOS86613.1"/>
    </source>
</evidence>
<dbReference type="GO" id="GO:0045259">
    <property type="term" value="C:proton-transporting ATP synthase complex"/>
    <property type="evidence" value="ECO:0007669"/>
    <property type="project" value="UniProtKB-KW"/>
</dbReference>
<dbReference type="InterPro" id="IPR050059">
    <property type="entry name" value="ATP_synthase_B_chain"/>
</dbReference>
<dbReference type="PANTHER" id="PTHR33445">
    <property type="entry name" value="ATP SYNTHASE SUBUNIT B', CHLOROPLASTIC"/>
    <property type="match status" value="1"/>
</dbReference>
<keyword evidence="13" id="KW-0934">Plastid</keyword>
<keyword evidence="3 11" id="KW-0813">Transport</keyword>
<evidence type="ECO:0000256" key="10">
    <source>
        <dbReference type="ARBA" id="ARBA00025198"/>
    </source>
</evidence>
<keyword evidence="13" id="KW-0150">Chloroplast</keyword>
<evidence type="ECO:0000256" key="5">
    <source>
        <dbReference type="ARBA" id="ARBA00022692"/>
    </source>
</evidence>
<evidence type="ECO:0000256" key="12">
    <source>
        <dbReference type="SAM" id="Phobius"/>
    </source>
</evidence>
<evidence type="ECO:0000256" key="11">
    <source>
        <dbReference type="RuleBase" id="RU003848"/>
    </source>
</evidence>
<dbReference type="GO" id="GO:0046961">
    <property type="term" value="F:proton-transporting ATPase activity, rotational mechanism"/>
    <property type="evidence" value="ECO:0007669"/>
    <property type="project" value="TreeGrafter"/>
</dbReference>
<keyword evidence="6 11" id="KW-0375">Hydrogen ion transport</keyword>
<evidence type="ECO:0000256" key="7">
    <source>
        <dbReference type="ARBA" id="ARBA00022989"/>
    </source>
</evidence>
<evidence type="ECO:0000256" key="1">
    <source>
        <dbReference type="ARBA" id="ARBA00004167"/>
    </source>
</evidence>
<comment type="subcellular location">
    <subcellularLocation>
        <location evidence="1">Membrane</location>
        <topology evidence="1">Single-pass membrane protein</topology>
    </subcellularLocation>
</comment>
<reference evidence="13" key="1">
    <citation type="journal article" date="2016" name="Curr. Genet.">
        <title>Hoarding and horizontal transfer led to an expanded gene and intron repertoire in the plastid genome of the diatom, Toxarium undulatum (Bacillariophyta).</title>
        <authorList>
            <person name="Ruck E.C."/>
            <person name="Linard S.R."/>
            <person name="Nakov T."/>
            <person name="Theriot E.C."/>
            <person name="Alverson A.J."/>
        </authorList>
    </citation>
    <scope>NUCLEOTIDE SEQUENCE</scope>
    <source>
        <strain evidence="13">ECT3802</strain>
    </source>
</reference>
<keyword evidence="4 11" id="KW-0138">CF(0)</keyword>
<dbReference type="PANTHER" id="PTHR33445:SF2">
    <property type="entry name" value="ATP SYNTHASE SUBUNIT B', CHLOROPLASTIC"/>
    <property type="match status" value="1"/>
</dbReference>
<comment type="function">
    <text evidence="10">F(1)F(0) ATP synthase produces ATP from ADP in the presence of a proton or sodium gradient. F-type ATPases consist of two structural domains, F(1) containing the extramembraneous catalytic core and F(0) containing the membrane proton channel, linked together by a central stalk and a peripheral stalk. During catalysis, ATP synthesis in the catalytic domain of F(1) is coupled via a rotary mechanism of the central stalk subunits to proton translocation.</text>
</comment>
<evidence type="ECO:0000256" key="9">
    <source>
        <dbReference type="ARBA" id="ARBA00023136"/>
    </source>
</evidence>
<dbReference type="InterPro" id="IPR002146">
    <property type="entry name" value="ATP_synth_b/b'su_bac/chlpt"/>
</dbReference>
<evidence type="ECO:0000256" key="2">
    <source>
        <dbReference type="ARBA" id="ARBA00005513"/>
    </source>
</evidence>
<keyword evidence="5 11" id="KW-0812">Transmembrane</keyword>
<accession>A0A1D8DC72</accession>
<dbReference type="RefSeq" id="YP_009308870.1">
    <property type="nucleotide sequence ID" value="NC_031425.1"/>
</dbReference>
<keyword evidence="9 12" id="KW-0472">Membrane</keyword>
<evidence type="ECO:0000256" key="6">
    <source>
        <dbReference type="ARBA" id="ARBA00022781"/>
    </source>
</evidence>
<organism evidence="13">
    <name type="scientific">Toxarium undulatum</name>
    <dbReference type="NCBI Taxonomy" id="210620"/>
    <lineage>
        <taxon>Eukaryota</taxon>
        <taxon>Sar</taxon>
        <taxon>Stramenopiles</taxon>
        <taxon>Ochrophyta</taxon>
        <taxon>Bacillariophyta</taxon>
        <taxon>Mediophyceae</taxon>
        <taxon>Toxariales</taxon>
        <taxon>Toxariaceae</taxon>
        <taxon>Toxarium</taxon>
    </lineage>
</organism>
<geneLocation type="chloroplast" evidence="13"/>
<sequence>MVNLSTLISNSEITGPGGLFDFDATLPLVMVQFLILIVVLNTILYNPLLTIIEERKDYVLNNLSKASELLVQTNELITTYEEKLSVARKQAQLEITNSQKIHKENLEQELNRSQESIDNLLSSIIIDLSDKKTVALNNLESIVKSLCKQIDARLLI</sequence>
<evidence type="ECO:0000256" key="8">
    <source>
        <dbReference type="ARBA" id="ARBA00023065"/>
    </source>
</evidence>
<gene>
    <name evidence="13" type="primary">atpG</name>
</gene>
<comment type="similarity">
    <text evidence="2 11">Belongs to the ATPase B chain family.</text>
</comment>
<dbReference type="Pfam" id="PF00430">
    <property type="entry name" value="ATP-synt_B"/>
    <property type="match status" value="1"/>
</dbReference>
<evidence type="ECO:0000256" key="3">
    <source>
        <dbReference type="ARBA" id="ARBA00022448"/>
    </source>
</evidence>
<keyword evidence="8 11" id="KW-0406">Ion transport</keyword>
<dbReference type="AlphaFoldDB" id="A0A1D8DC72"/>
<dbReference type="GO" id="GO:0015986">
    <property type="term" value="P:proton motive force-driven ATP synthesis"/>
    <property type="evidence" value="ECO:0007669"/>
    <property type="project" value="InterPro"/>
</dbReference>
<evidence type="ECO:0000256" key="4">
    <source>
        <dbReference type="ARBA" id="ARBA00022547"/>
    </source>
</evidence>